<name>A0A0K8R7Y2_IXORI</name>
<dbReference type="EMBL" id="GADI01006815">
    <property type="protein sequence ID" value="JAA66993.1"/>
    <property type="molecule type" value="mRNA"/>
</dbReference>
<proteinExistence type="evidence at transcript level"/>
<dbReference type="AlphaFoldDB" id="A0A0K8R7Y2"/>
<feature type="signal peptide" evidence="1">
    <location>
        <begin position="1"/>
        <end position="22"/>
    </location>
</feature>
<protein>
    <submittedName>
        <fullName evidence="2">Putative 5.3 kDa protein</fullName>
    </submittedName>
</protein>
<reference evidence="2" key="1">
    <citation type="submission" date="2012-12" db="EMBL/GenBank/DDBJ databases">
        <title>Identification and characterization of a phenylalanine ammonia-lyase gene family in Isatis indigotica Fort.</title>
        <authorList>
            <person name="Liu Q."/>
            <person name="Chen J."/>
            <person name="Zhou X."/>
            <person name="Di P."/>
            <person name="Xiao Y."/>
            <person name="Xuan H."/>
            <person name="Zhang L."/>
            <person name="Chen W."/>
        </authorList>
    </citation>
    <scope>NUCLEOTIDE SEQUENCE</scope>
    <source>
        <tissue evidence="2">Salivary gland</tissue>
    </source>
</reference>
<sequence length="66" mass="7549">MRALTIFITTLLLMESFYVVESSQRDRGPKYKNPPFCRQLCDKPSHCGGACPNCPYSAWRSMECVN</sequence>
<evidence type="ECO:0000256" key="1">
    <source>
        <dbReference type="SAM" id="SignalP"/>
    </source>
</evidence>
<evidence type="ECO:0000313" key="2">
    <source>
        <dbReference type="EMBL" id="JAA66993.1"/>
    </source>
</evidence>
<feature type="chain" id="PRO_5005516214" evidence="1">
    <location>
        <begin position="23"/>
        <end position="66"/>
    </location>
</feature>
<keyword evidence="1" id="KW-0732">Signal</keyword>
<organism evidence="2">
    <name type="scientific">Ixodes ricinus</name>
    <name type="common">Common tick</name>
    <name type="synonym">Acarus ricinus</name>
    <dbReference type="NCBI Taxonomy" id="34613"/>
    <lineage>
        <taxon>Eukaryota</taxon>
        <taxon>Metazoa</taxon>
        <taxon>Ecdysozoa</taxon>
        <taxon>Arthropoda</taxon>
        <taxon>Chelicerata</taxon>
        <taxon>Arachnida</taxon>
        <taxon>Acari</taxon>
        <taxon>Parasitiformes</taxon>
        <taxon>Ixodida</taxon>
        <taxon>Ixodoidea</taxon>
        <taxon>Ixodidae</taxon>
        <taxon>Ixodinae</taxon>
        <taxon>Ixodes</taxon>
    </lineage>
</organism>
<accession>A0A0K8R7Y2</accession>